<dbReference type="GO" id="GO:0005524">
    <property type="term" value="F:ATP binding"/>
    <property type="evidence" value="ECO:0007669"/>
    <property type="project" value="UniProtKB-KW"/>
</dbReference>
<comment type="pathway">
    <text evidence="3">Amino-acid biosynthesis; S-adenosyl-L-methionine biosynthesis; S-adenosyl-L-methionine from L-methionine: step 1/1.</text>
</comment>
<dbReference type="InterPro" id="IPR002133">
    <property type="entry name" value="S-AdoMet_synthetase"/>
</dbReference>
<dbReference type="Pfam" id="PF02773">
    <property type="entry name" value="S-AdoMet_synt_C"/>
    <property type="match status" value="1"/>
</dbReference>
<name>A0A9N9JKJ7_9GLOM</name>
<sequence>YKNENGALIPQEVHSIVISVQHSPDIETEELRRLIKEHVINAVIPSKYLTEKTIYHIQPSGKFIIGGPHGDAGLTGRKIIIDTYGGHGAHGGGAFSGKDWSKVDRSAAYAARWIAKSIVHAKLARRILVQLSYAIGVSRPLSIFIDTYGTSSKTNA</sequence>
<dbReference type="InterPro" id="IPR022636">
    <property type="entry name" value="S-AdoMet_synthetase_sfam"/>
</dbReference>
<dbReference type="SUPFAM" id="SSF55973">
    <property type="entry name" value="S-adenosylmethionine synthetase"/>
    <property type="match status" value="2"/>
</dbReference>
<feature type="non-terminal residue" evidence="15">
    <location>
        <position position="1"/>
    </location>
</feature>
<dbReference type="InterPro" id="IPR022631">
    <property type="entry name" value="ADOMET_SYNTHASE_CS"/>
</dbReference>
<evidence type="ECO:0000256" key="3">
    <source>
        <dbReference type="ARBA" id="ARBA00005224"/>
    </source>
</evidence>
<evidence type="ECO:0000256" key="2">
    <source>
        <dbReference type="ARBA" id="ARBA00001958"/>
    </source>
</evidence>
<dbReference type="InterPro" id="IPR022630">
    <property type="entry name" value="S-AdoMet_synt_C"/>
</dbReference>
<organism evidence="15 16">
    <name type="scientific">Acaulospora morrowiae</name>
    <dbReference type="NCBI Taxonomy" id="94023"/>
    <lineage>
        <taxon>Eukaryota</taxon>
        <taxon>Fungi</taxon>
        <taxon>Fungi incertae sedis</taxon>
        <taxon>Mucoromycota</taxon>
        <taxon>Glomeromycotina</taxon>
        <taxon>Glomeromycetes</taxon>
        <taxon>Diversisporales</taxon>
        <taxon>Acaulosporaceae</taxon>
        <taxon>Acaulospora</taxon>
    </lineage>
</organism>
<keyword evidence="10" id="KW-0067">ATP-binding</keyword>
<protein>
    <recommendedName>
        <fullName evidence="5">methionine adenosyltransferase</fullName>
        <ecNumber evidence="5">2.5.1.6</ecNumber>
    </recommendedName>
</protein>
<dbReference type="EMBL" id="CAJVPV010057394">
    <property type="protein sequence ID" value="CAG8786764.1"/>
    <property type="molecule type" value="Genomic_DNA"/>
</dbReference>
<feature type="non-terminal residue" evidence="15">
    <location>
        <position position="156"/>
    </location>
</feature>
<comment type="caution">
    <text evidence="15">The sequence shown here is derived from an EMBL/GenBank/DDBJ whole genome shotgun (WGS) entry which is preliminary data.</text>
</comment>
<evidence type="ECO:0000313" key="15">
    <source>
        <dbReference type="EMBL" id="CAG8786764.1"/>
    </source>
</evidence>
<dbReference type="GO" id="GO:0046872">
    <property type="term" value="F:metal ion binding"/>
    <property type="evidence" value="ECO:0007669"/>
    <property type="project" value="UniProtKB-KW"/>
</dbReference>
<evidence type="ECO:0000256" key="10">
    <source>
        <dbReference type="ARBA" id="ARBA00022840"/>
    </source>
</evidence>
<evidence type="ECO:0000259" key="13">
    <source>
        <dbReference type="Pfam" id="PF02772"/>
    </source>
</evidence>
<keyword evidence="8" id="KW-0479">Metal-binding</keyword>
<dbReference type="EC" id="2.5.1.6" evidence="5"/>
<dbReference type="Gene3D" id="3.30.300.10">
    <property type="match status" value="2"/>
</dbReference>
<dbReference type="Proteomes" id="UP000789342">
    <property type="component" value="Unassembled WGS sequence"/>
</dbReference>
<proteinExistence type="inferred from homology"/>
<evidence type="ECO:0000256" key="1">
    <source>
        <dbReference type="ARBA" id="ARBA00001946"/>
    </source>
</evidence>
<dbReference type="GO" id="GO:0004478">
    <property type="term" value="F:methionine adenosyltransferase activity"/>
    <property type="evidence" value="ECO:0007669"/>
    <property type="project" value="UniProtKB-EC"/>
</dbReference>
<evidence type="ECO:0000256" key="7">
    <source>
        <dbReference type="ARBA" id="ARBA00022679"/>
    </source>
</evidence>
<comment type="cofactor">
    <cofactor evidence="1">
        <name>Mg(2+)</name>
        <dbReference type="ChEBI" id="CHEBI:18420"/>
    </cofactor>
</comment>
<accession>A0A9N9JKJ7</accession>
<feature type="domain" description="S-adenosylmethionine synthetase C-terminal" evidence="14">
    <location>
        <begin position="65"/>
        <end position="154"/>
    </location>
</feature>
<dbReference type="GO" id="GO:0006730">
    <property type="term" value="P:one-carbon metabolic process"/>
    <property type="evidence" value="ECO:0007669"/>
    <property type="project" value="UniProtKB-KW"/>
</dbReference>
<evidence type="ECO:0000256" key="5">
    <source>
        <dbReference type="ARBA" id="ARBA00012828"/>
    </source>
</evidence>
<dbReference type="PANTHER" id="PTHR11964">
    <property type="entry name" value="S-ADENOSYLMETHIONINE SYNTHETASE"/>
    <property type="match status" value="1"/>
</dbReference>
<evidence type="ECO:0000256" key="6">
    <source>
        <dbReference type="ARBA" id="ARBA00022563"/>
    </source>
</evidence>
<keyword evidence="7" id="KW-0808">Transferase</keyword>
<dbReference type="GO" id="GO:0006556">
    <property type="term" value="P:S-adenosylmethionine biosynthetic process"/>
    <property type="evidence" value="ECO:0007669"/>
    <property type="project" value="InterPro"/>
</dbReference>
<evidence type="ECO:0000259" key="14">
    <source>
        <dbReference type="Pfam" id="PF02773"/>
    </source>
</evidence>
<keyword evidence="12" id="KW-0630">Potassium</keyword>
<comment type="similarity">
    <text evidence="4">Belongs to the AdoMet synthase family.</text>
</comment>
<evidence type="ECO:0000256" key="12">
    <source>
        <dbReference type="ARBA" id="ARBA00022958"/>
    </source>
</evidence>
<evidence type="ECO:0000256" key="11">
    <source>
        <dbReference type="ARBA" id="ARBA00022842"/>
    </source>
</evidence>
<reference evidence="15" key="1">
    <citation type="submission" date="2021-06" db="EMBL/GenBank/DDBJ databases">
        <authorList>
            <person name="Kallberg Y."/>
            <person name="Tangrot J."/>
            <person name="Rosling A."/>
        </authorList>
    </citation>
    <scope>NUCLEOTIDE SEQUENCE</scope>
    <source>
        <strain evidence="15">CL551</strain>
    </source>
</reference>
<evidence type="ECO:0000256" key="8">
    <source>
        <dbReference type="ARBA" id="ARBA00022723"/>
    </source>
</evidence>
<dbReference type="Pfam" id="PF02772">
    <property type="entry name" value="S-AdoMet_synt_M"/>
    <property type="match status" value="1"/>
</dbReference>
<dbReference type="InterPro" id="IPR022629">
    <property type="entry name" value="S-AdoMet_synt_central"/>
</dbReference>
<feature type="domain" description="S-adenosylmethionine synthetase central" evidence="13">
    <location>
        <begin position="8"/>
        <end position="63"/>
    </location>
</feature>
<evidence type="ECO:0000256" key="9">
    <source>
        <dbReference type="ARBA" id="ARBA00022741"/>
    </source>
</evidence>
<keyword evidence="6" id="KW-0554">One-carbon metabolism</keyword>
<evidence type="ECO:0000256" key="4">
    <source>
        <dbReference type="ARBA" id="ARBA00009685"/>
    </source>
</evidence>
<dbReference type="AlphaFoldDB" id="A0A9N9JKJ7"/>
<keyword evidence="16" id="KW-1185">Reference proteome</keyword>
<gene>
    <name evidence="15" type="ORF">AMORRO_LOCUS17797</name>
</gene>
<evidence type="ECO:0000313" key="16">
    <source>
        <dbReference type="Proteomes" id="UP000789342"/>
    </source>
</evidence>
<keyword evidence="11" id="KW-0460">Magnesium</keyword>
<keyword evidence="9" id="KW-0547">Nucleotide-binding</keyword>
<dbReference type="PROSITE" id="PS00377">
    <property type="entry name" value="ADOMET_SYNTHASE_2"/>
    <property type="match status" value="1"/>
</dbReference>
<dbReference type="OrthoDB" id="5852090at2759"/>
<comment type="cofactor">
    <cofactor evidence="2">
        <name>K(+)</name>
        <dbReference type="ChEBI" id="CHEBI:29103"/>
    </cofactor>
</comment>